<accession>A0AA35G915</accession>
<gene>
    <name evidence="3" type="ORF">caldi_27300</name>
</gene>
<evidence type="ECO:0000256" key="1">
    <source>
        <dbReference type="ARBA" id="ARBA00008984"/>
    </source>
</evidence>
<dbReference type="InterPro" id="IPR001455">
    <property type="entry name" value="TusA-like"/>
</dbReference>
<sequence length="79" mass="8647">MAEVKPDIVVDARGAYCPGPMMELIRAVKNAQVGQTVAVLSSDSGSLKDIPLWAQKAGHEYIGAYPRDGYNEIIVRKMR</sequence>
<dbReference type="SUPFAM" id="SSF64307">
    <property type="entry name" value="SirA-like"/>
    <property type="match status" value="1"/>
</dbReference>
<dbReference type="Proteomes" id="UP001163687">
    <property type="component" value="Chromosome"/>
</dbReference>
<dbReference type="EMBL" id="AP025628">
    <property type="protein sequence ID" value="BDG61640.1"/>
    <property type="molecule type" value="Genomic_DNA"/>
</dbReference>
<comment type="similarity">
    <text evidence="1">Belongs to the sulfur carrier protein TusA family.</text>
</comment>
<dbReference type="Gene3D" id="3.30.110.40">
    <property type="entry name" value="TusA-like domain"/>
    <property type="match status" value="1"/>
</dbReference>
<dbReference type="KEGG" id="cmic:caldi_27300"/>
<dbReference type="PROSITE" id="PS01148">
    <property type="entry name" value="UPF0033"/>
    <property type="match status" value="1"/>
</dbReference>
<dbReference type="AlphaFoldDB" id="A0AA35G915"/>
<dbReference type="PANTHER" id="PTHR33279:SF2">
    <property type="entry name" value="SULFUR CARRIER PROTEIN TUSA"/>
    <property type="match status" value="1"/>
</dbReference>
<dbReference type="PANTHER" id="PTHR33279">
    <property type="entry name" value="SULFUR CARRIER PROTEIN YEDF-RELATED"/>
    <property type="match status" value="1"/>
</dbReference>
<evidence type="ECO:0000313" key="3">
    <source>
        <dbReference type="EMBL" id="BDG61640.1"/>
    </source>
</evidence>
<dbReference type="CDD" id="cd00291">
    <property type="entry name" value="SirA_YedF_YeeD"/>
    <property type="match status" value="1"/>
</dbReference>
<protein>
    <submittedName>
        <fullName evidence="3">Preprotein translocase subunit TatB</fullName>
    </submittedName>
</protein>
<dbReference type="InterPro" id="IPR036868">
    <property type="entry name" value="TusA-like_sf"/>
</dbReference>
<reference evidence="3" key="1">
    <citation type="submission" date="2022-03" db="EMBL/GenBank/DDBJ databases">
        <title>Complete genome sequence of Caldinitratiruptor microaerophilus.</title>
        <authorList>
            <person name="Mukaiyama R."/>
            <person name="Nishiyama T."/>
            <person name="Ueda K."/>
        </authorList>
    </citation>
    <scope>NUCLEOTIDE SEQUENCE</scope>
    <source>
        <strain evidence="3">JCM 16183</strain>
    </source>
</reference>
<name>A0AA35G915_9FIRM</name>
<evidence type="ECO:0000313" key="4">
    <source>
        <dbReference type="Proteomes" id="UP001163687"/>
    </source>
</evidence>
<organism evidence="3 4">
    <name type="scientific">Caldinitratiruptor microaerophilus</name>
    <dbReference type="NCBI Taxonomy" id="671077"/>
    <lineage>
        <taxon>Bacteria</taxon>
        <taxon>Bacillati</taxon>
        <taxon>Bacillota</taxon>
        <taxon>Clostridia</taxon>
        <taxon>Eubacteriales</taxon>
        <taxon>Symbiobacteriaceae</taxon>
        <taxon>Caldinitratiruptor</taxon>
    </lineage>
</organism>
<dbReference type="Pfam" id="PF01206">
    <property type="entry name" value="TusA"/>
    <property type="match status" value="1"/>
</dbReference>
<keyword evidence="4" id="KW-1185">Reference proteome</keyword>
<feature type="domain" description="UPF0033" evidence="2">
    <location>
        <begin position="10"/>
        <end position="34"/>
    </location>
</feature>
<dbReference type="RefSeq" id="WP_264842275.1">
    <property type="nucleotide sequence ID" value="NZ_AP025628.1"/>
</dbReference>
<evidence type="ECO:0000259" key="2">
    <source>
        <dbReference type="PROSITE" id="PS01148"/>
    </source>
</evidence>
<proteinExistence type="inferred from homology"/>